<keyword evidence="4" id="KW-0410">Iron transport</keyword>
<dbReference type="CDD" id="cd01347">
    <property type="entry name" value="ligand_gated_channel"/>
    <property type="match status" value="1"/>
</dbReference>
<dbReference type="SUPFAM" id="SSF49464">
    <property type="entry name" value="Carboxypeptidase regulatory domain-like"/>
    <property type="match status" value="1"/>
</dbReference>
<dbReference type="EMBL" id="SACK01000001">
    <property type="protein sequence ID" value="RVU02444.1"/>
    <property type="molecule type" value="Genomic_DNA"/>
</dbReference>
<feature type="chain" id="PRO_5018768887" evidence="13">
    <location>
        <begin position="21"/>
        <end position="878"/>
    </location>
</feature>
<sequence length="878" mass="95105">MKKSLLILFALIFSTGLAVAQNKVTGVVKRLDGSPVPRATVSIRGTSTVVSADDDGAFSIEAKQEPPFYIQVSSVGYKPQDFQVLAFQTTPLELVLVENALLDEIVVTSRRRSEVLQDVPIPISVVGGTQIDQAGAFNVNRVKELIPSVQLYTSNPRNTGINIRGIGSPFGLTNDGLDPGVGFYVDGVYYARPAAATLDFIDIDRIEVLRGPQGTLFGKNTSAGAINITTRKPTFTPEASFETSFGNYGYIQAKASISGPLSKKFAARVSFSGTQRNGLVENIATGRATNDINNLGGRAQLLFRPSDNVSITLAGDVSDQKPDGYAQVVAGVVKTNRPAYRQFDAITADLNYKLPSTNPFDRIIDHDTPWRSGNQLGGVSLNADIKVGPGTLTSTTAWRYWNWDPSNDRDFTGLPVLAKSQNPAKHKNWSQEVRYAGQLSEKLSGVVGLFYIDQEVKITGTEESGSAQARFSKSSTGAIKGVADTTYDDLWAIPGLLDGYGIYTDASIKSQSAAAFASIDWEFAKNFHILPGVRFNYDNKEVYYNRVAKGGLDIASTSYSSTIKTELQKIKSGVYSSQQYDADADEKNFTYSATAAYKPSRRLNAFATYSTSFKPVGVNVAGLPTTTVDGKTVADLSLAVIKPEKTKHYEIGVKTTPLDNLILNLTFHNSDIKNYQTNVNSPELGVNRGYIANADKVNVKGLEFDGSYRLNQNFSFYGAASYTDAKYVKFTNAPLPLEETGLTTQVDGKAVQVAFKDISGGRLPGVSKWAGSLGGEYATPFKAYGKDTKFFIAADGFFRSSFSSSPSPSAYLNIDGYTLINARVGFKAVKGVSAYIWSRNLLNTNYFEQLLPAGGNAGHYAAVLGDQRTFGVTLRYVL</sequence>
<evidence type="ECO:0000256" key="1">
    <source>
        <dbReference type="ARBA" id="ARBA00004571"/>
    </source>
</evidence>
<dbReference type="InterPro" id="IPR000531">
    <property type="entry name" value="Beta-barrel_TonB"/>
</dbReference>
<evidence type="ECO:0000256" key="11">
    <source>
        <dbReference type="PROSITE-ProRule" id="PRU01360"/>
    </source>
</evidence>
<dbReference type="Gene3D" id="2.60.40.1120">
    <property type="entry name" value="Carboxypeptidase-like, regulatory domain"/>
    <property type="match status" value="1"/>
</dbReference>
<keyword evidence="13" id="KW-0732">Signal</keyword>
<dbReference type="InterPro" id="IPR036942">
    <property type="entry name" value="Beta-barrel_TonB_sf"/>
</dbReference>
<dbReference type="OrthoDB" id="9775095at2"/>
<dbReference type="RefSeq" id="WP_127702820.1">
    <property type="nucleotide sequence ID" value="NZ_SACK01000001.1"/>
</dbReference>
<keyword evidence="16" id="KW-0675">Receptor</keyword>
<accession>A0A3S2Y5D1</accession>
<dbReference type="InterPro" id="IPR039426">
    <property type="entry name" value="TonB-dep_rcpt-like"/>
</dbReference>
<evidence type="ECO:0000256" key="12">
    <source>
        <dbReference type="RuleBase" id="RU003357"/>
    </source>
</evidence>
<evidence type="ECO:0000259" key="14">
    <source>
        <dbReference type="Pfam" id="PF00593"/>
    </source>
</evidence>
<dbReference type="Pfam" id="PF13715">
    <property type="entry name" value="CarbopepD_reg_2"/>
    <property type="match status" value="1"/>
</dbReference>
<dbReference type="SUPFAM" id="SSF56935">
    <property type="entry name" value="Porins"/>
    <property type="match status" value="1"/>
</dbReference>
<comment type="subcellular location">
    <subcellularLocation>
        <location evidence="1 11">Cell outer membrane</location>
        <topology evidence="1 11">Multi-pass membrane protein</topology>
    </subcellularLocation>
</comment>
<name>A0A3S2Y5D1_9SPHI</name>
<reference evidence="16 17" key="1">
    <citation type="submission" date="2019-01" db="EMBL/GenBank/DDBJ databases">
        <authorList>
            <person name="Chen W.-M."/>
        </authorList>
    </citation>
    <scope>NUCLEOTIDE SEQUENCE [LARGE SCALE GENOMIC DNA]</scope>
    <source>
        <strain evidence="16 17">YBJ-36</strain>
    </source>
</reference>
<feature type="domain" description="TonB-dependent receptor-like beta-barrel" evidence="14">
    <location>
        <begin position="347"/>
        <end position="841"/>
    </location>
</feature>
<keyword evidence="2 11" id="KW-0813">Transport</keyword>
<evidence type="ECO:0000256" key="5">
    <source>
        <dbReference type="ARBA" id="ARBA00022692"/>
    </source>
</evidence>
<evidence type="ECO:0000259" key="15">
    <source>
        <dbReference type="Pfam" id="PF07715"/>
    </source>
</evidence>
<evidence type="ECO:0000256" key="9">
    <source>
        <dbReference type="ARBA" id="ARBA00023136"/>
    </source>
</evidence>
<evidence type="ECO:0000313" key="17">
    <source>
        <dbReference type="Proteomes" id="UP000282759"/>
    </source>
</evidence>
<dbReference type="PROSITE" id="PS52016">
    <property type="entry name" value="TONB_DEPENDENT_REC_3"/>
    <property type="match status" value="1"/>
</dbReference>
<keyword evidence="17" id="KW-1185">Reference proteome</keyword>
<evidence type="ECO:0000256" key="2">
    <source>
        <dbReference type="ARBA" id="ARBA00022448"/>
    </source>
</evidence>
<dbReference type="PANTHER" id="PTHR32552">
    <property type="entry name" value="FERRICHROME IRON RECEPTOR-RELATED"/>
    <property type="match status" value="1"/>
</dbReference>
<comment type="caution">
    <text evidence="16">The sequence shown here is derived from an EMBL/GenBank/DDBJ whole genome shotgun (WGS) entry which is preliminary data.</text>
</comment>
<comment type="similarity">
    <text evidence="11 12">Belongs to the TonB-dependent receptor family.</text>
</comment>
<dbReference type="Gene3D" id="2.40.170.20">
    <property type="entry name" value="TonB-dependent receptor, beta-barrel domain"/>
    <property type="match status" value="1"/>
</dbReference>
<dbReference type="GO" id="GO:0006826">
    <property type="term" value="P:iron ion transport"/>
    <property type="evidence" value="ECO:0007669"/>
    <property type="project" value="UniProtKB-KW"/>
</dbReference>
<keyword evidence="8 12" id="KW-0798">TonB box</keyword>
<evidence type="ECO:0000256" key="7">
    <source>
        <dbReference type="ARBA" id="ARBA00023065"/>
    </source>
</evidence>
<evidence type="ECO:0000256" key="8">
    <source>
        <dbReference type="ARBA" id="ARBA00023077"/>
    </source>
</evidence>
<evidence type="ECO:0000256" key="13">
    <source>
        <dbReference type="SAM" id="SignalP"/>
    </source>
</evidence>
<dbReference type="InterPro" id="IPR008969">
    <property type="entry name" value="CarboxyPept-like_regulatory"/>
</dbReference>
<dbReference type="PANTHER" id="PTHR32552:SF81">
    <property type="entry name" value="TONB-DEPENDENT OUTER MEMBRANE RECEPTOR"/>
    <property type="match status" value="1"/>
</dbReference>
<proteinExistence type="inferred from homology"/>
<organism evidence="16 17">
    <name type="scientific">Mucilaginibacter limnophilus</name>
    <dbReference type="NCBI Taxonomy" id="1932778"/>
    <lineage>
        <taxon>Bacteria</taxon>
        <taxon>Pseudomonadati</taxon>
        <taxon>Bacteroidota</taxon>
        <taxon>Sphingobacteriia</taxon>
        <taxon>Sphingobacteriales</taxon>
        <taxon>Sphingobacteriaceae</taxon>
        <taxon>Mucilaginibacter</taxon>
    </lineage>
</organism>
<dbReference type="Pfam" id="PF00593">
    <property type="entry name" value="TonB_dep_Rec_b-barrel"/>
    <property type="match status" value="1"/>
</dbReference>
<evidence type="ECO:0000256" key="10">
    <source>
        <dbReference type="ARBA" id="ARBA00023237"/>
    </source>
</evidence>
<keyword evidence="6" id="KW-0408">Iron</keyword>
<dbReference type="GO" id="GO:0009279">
    <property type="term" value="C:cell outer membrane"/>
    <property type="evidence" value="ECO:0007669"/>
    <property type="project" value="UniProtKB-SubCell"/>
</dbReference>
<evidence type="ECO:0000256" key="6">
    <source>
        <dbReference type="ARBA" id="ARBA00023004"/>
    </source>
</evidence>
<dbReference type="AlphaFoldDB" id="A0A3S2Y5D1"/>
<feature type="domain" description="TonB-dependent receptor plug" evidence="15">
    <location>
        <begin position="116"/>
        <end position="225"/>
    </location>
</feature>
<dbReference type="Proteomes" id="UP000282759">
    <property type="component" value="Unassembled WGS sequence"/>
</dbReference>
<evidence type="ECO:0000313" key="16">
    <source>
        <dbReference type="EMBL" id="RVU02444.1"/>
    </source>
</evidence>
<keyword evidence="7" id="KW-0406">Ion transport</keyword>
<dbReference type="Pfam" id="PF07715">
    <property type="entry name" value="Plug"/>
    <property type="match status" value="1"/>
</dbReference>
<keyword evidence="10 11" id="KW-0998">Cell outer membrane</keyword>
<protein>
    <submittedName>
        <fullName evidence="16">TonB-dependent receptor</fullName>
    </submittedName>
</protein>
<evidence type="ECO:0000256" key="3">
    <source>
        <dbReference type="ARBA" id="ARBA00022452"/>
    </source>
</evidence>
<evidence type="ECO:0000256" key="4">
    <source>
        <dbReference type="ARBA" id="ARBA00022496"/>
    </source>
</evidence>
<keyword evidence="3 11" id="KW-1134">Transmembrane beta strand</keyword>
<keyword evidence="5 11" id="KW-0812">Transmembrane</keyword>
<gene>
    <name evidence="16" type="ORF">EOD41_00455</name>
</gene>
<feature type="signal peptide" evidence="13">
    <location>
        <begin position="1"/>
        <end position="20"/>
    </location>
</feature>
<keyword evidence="9 11" id="KW-0472">Membrane</keyword>
<dbReference type="InterPro" id="IPR012910">
    <property type="entry name" value="Plug_dom"/>
</dbReference>